<reference evidence="1" key="1">
    <citation type="journal article" date="2020" name="Nature">
        <title>Giant virus diversity and host interactions through global metagenomics.</title>
        <authorList>
            <person name="Schulz F."/>
            <person name="Roux S."/>
            <person name="Paez-Espino D."/>
            <person name="Jungbluth S."/>
            <person name="Walsh D.A."/>
            <person name="Denef V.J."/>
            <person name="McMahon K.D."/>
            <person name="Konstantinidis K.T."/>
            <person name="Eloe-Fadrosh E.A."/>
            <person name="Kyrpides N.C."/>
            <person name="Woyke T."/>
        </authorList>
    </citation>
    <scope>NUCLEOTIDE SEQUENCE</scope>
    <source>
        <strain evidence="1">GVMAG-S-ERX555965-48</strain>
    </source>
</reference>
<organism evidence="1">
    <name type="scientific">viral metagenome</name>
    <dbReference type="NCBI Taxonomy" id="1070528"/>
    <lineage>
        <taxon>unclassified sequences</taxon>
        <taxon>metagenomes</taxon>
        <taxon>organismal metagenomes</taxon>
    </lineage>
</organism>
<protein>
    <submittedName>
        <fullName evidence="1">Uncharacterized protein</fullName>
    </submittedName>
</protein>
<name>A0A6C0AVN2_9ZZZZ</name>
<dbReference type="AlphaFoldDB" id="A0A6C0AVN2"/>
<sequence length="612" mass="68214">MELAIPLVALGGLYVISNNRSPNNDVNYTEGMQNRNTIDSNDDNNVSVINKLQNNQVDENIINDQNNYLNIDNRQEYKDKLYKDYKGSQTTDNFFDSTKLIQPLHVDESNSNNNFVNKSLTGENIDMTDFNHNNMQPFYRSKMLQNQGDDKYQALLDNKIGNGSLINQKKSNAPLFEPTENLHYANGMPNMNDFMQSRVVPGTKISNVLPWDKKMVAPGLDQGYGTDGNNGFNSGMVSRDKWMPKTVDDLRVATNPKVTYSLEGHQGPAASHIKNIGYQAAVEKNRPETYHETSGTSSFFTTVGAETAPTSRSIANVHSDIKENTSSSYEGIARGPNMTNLGESKYRESKRIVNGPENFAIANAGGHQPADPNNYSVDSYKIYENNRTANSQIGVFGGVGNALGAAVAPLMDILRPSRKENVVGNVRLYGDLKSQVPQSYVNNPNESLRTTNRQMAKDQDMYWNVQADGKGSYTPVSQPLSGNQRDTTQMYYVGNAGGDGISNSQTVYDSAYKQTNNETKQQLVRNRANHGGTQMFNQTENVLISKKESDRQNNRMWIPNNASAIPPSSQTYGKLDQPYAQLEQKTDYDRINPNLLNAFKQNPYTHSLNNSV</sequence>
<dbReference type="EMBL" id="MN738771">
    <property type="protein sequence ID" value="QHS84009.1"/>
    <property type="molecule type" value="Genomic_DNA"/>
</dbReference>
<evidence type="ECO:0000313" key="1">
    <source>
        <dbReference type="EMBL" id="QHS84009.1"/>
    </source>
</evidence>
<proteinExistence type="predicted"/>
<accession>A0A6C0AVN2</accession>